<evidence type="ECO:0000313" key="2">
    <source>
        <dbReference type="Proteomes" id="UP000592780"/>
    </source>
</evidence>
<evidence type="ECO:0000313" key="1">
    <source>
        <dbReference type="EMBL" id="MBB5428985.1"/>
    </source>
</evidence>
<reference evidence="1 2" key="1">
    <citation type="submission" date="2020-08" db="EMBL/GenBank/DDBJ databases">
        <title>Genomic Encyclopedia of Type Strains, Phase IV (KMG-V): Genome sequencing to study the core and pangenomes of soil and plant-associated prokaryotes.</title>
        <authorList>
            <person name="Whitman W."/>
        </authorList>
    </citation>
    <scope>NUCLEOTIDE SEQUENCE [LARGE SCALE GENOMIC DNA]</scope>
    <source>
        <strain evidence="1 2">JPY158</strain>
    </source>
</reference>
<sequence length="213" mass="23833">MSTLATLFVVVLLLNLAPAFAPPTWMAMSWVGFNISEGNPFVFAVVAASAATIGRLVLARFSRSLMRGRLMRESDRENIAVVEEWLKKRRKLTVGAFFLYALGPLPSNFLFIAYGLSGLPLRVIGAAFFAGRTISYSVWAHLGRFASAFIDPESDFEGGYLSGYFVISQLALLGFVYILMKLDWKMLMEQRKLRWRRSVSLPPVAERGQPPKD</sequence>
<dbReference type="Proteomes" id="UP000592780">
    <property type="component" value="Unassembled WGS sequence"/>
</dbReference>
<proteinExistence type="predicted"/>
<keyword evidence="2" id="KW-1185">Reference proteome</keyword>
<dbReference type="OrthoDB" id="9090138at2"/>
<protein>
    <submittedName>
        <fullName evidence="1">Membrane protein DedA with SNARE-associated domain</fullName>
    </submittedName>
</protein>
<accession>A0A6I1PU36</accession>
<organism evidence="1 2">
    <name type="scientific">Paraburkholderia atlantica</name>
    <dbReference type="NCBI Taxonomy" id="2654982"/>
    <lineage>
        <taxon>Bacteria</taxon>
        <taxon>Pseudomonadati</taxon>
        <taxon>Pseudomonadota</taxon>
        <taxon>Betaproteobacteria</taxon>
        <taxon>Burkholderiales</taxon>
        <taxon>Burkholderiaceae</taxon>
        <taxon>Paraburkholderia</taxon>
    </lineage>
</organism>
<name>A0A6I1PU36_PARAM</name>
<dbReference type="EMBL" id="JACHDD010000017">
    <property type="protein sequence ID" value="MBB5428985.1"/>
    <property type="molecule type" value="Genomic_DNA"/>
</dbReference>
<gene>
    <name evidence="1" type="ORF">HDG40_007180</name>
</gene>
<dbReference type="AlphaFoldDB" id="A0A6I1PU36"/>
<comment type="caution">
    <text evidence="1">The sequence shown here is derived from an EMBL/GenBank/DDBJ whole genome shotgun (WGS) entry which is preliminary data.</text>
</comment>
<dbReference type="RefSeq" id="WP_018433027.1">
    <property type="nucleotide sequence ID" value="NZ_JACHDD010000017.1"/>
</dbReference>